<organism evidence="3 4">
    <name type="scientific">Penicillium cf. griseofulvum</name>
    <dbReference type="NCBI Taxonomy" id="2972120"/>
    <lineage>
        <taxon>Eukaryota</taxon>
        <taxon>Fungi</taxon>
        <taxon>Dikarya</taxon>
        <taxon>Ascomycota</taxon>
        <taxon>Pezizomycotina</taxon>
        <taxon>Eurotiomycetes</taxon>
        <taxon>Eurotiomycetidae</taxon>
        <taxon>Eurotiales</taxon>
        <taxon>Aspergillaceae</taxon>
        <taxon>Penicillium</taxon>
    </lineage>
</organism>
<comment type="caution">
    <text evidence="3">The sequence shown here is derived from an EMBL/GenBank/DDBJ whole genome shotgun (WGS) entry which is preliminary data.</text>
</comment>
<proteinExistence type="predicted"/>
<dbReference type="PROSITE" id="PS50280">
    <property type="entry name" value="SET"/>
    <property type="match status" value="1"/>
</dbReference>
<dbReference type="PANTHER" id="PTHR47332:SF2">
    <property type="entry name" value="SET-6"/>
    <property type="match status" value="1"/>
</dbReference>
<dbReference type="Gene3D" id="2.170.270.10">
    <property type="entry name" value="SET domain"/>
    <property type="match status" value="1"/>
</dbReference>
<keyword evidence="4" id="KW-1185">Reference proteome</keyword>
<reference evidence="3" key="1">
    <citation type="submission" date="2022-11" db="EMBL/GenBank/DDBJ databases">
        <authorList>
            <person name="Petersen C."/>
        </authorList>
    </citation>
    <scope>NUCLEOTIDE SEQUENCE</scope>
    <source>
        <strain evidence="3">IBT 16849</strain>
    </source>
</reference>
<dbReference type="OrthoDB" id="265717at2759"/>
<gene>
    <name evidence="3" type="ORF">N7472_003143</name>
</gene>
<dbReference type="InterPro" id="IPR046341">
    <property type="entry name" value="SET_dom_sf"/>
</dbReference>
<dbReference type="EMBL" id="JAPQKP010000002">
    <property type="protein sequence ID" value="KAJ5206695.1"/>
    <property type="molecule type" value="Genomic_DNA"/>
</dbReference>
<accession>A0A9W9MSJ1</accession>
<evidence type="ECO:0000256" key="1">
    <source>
        <dbReference type="SAM" id="MobiDB-lite"/>
    </source>
</evidence>
<evidence type="ECO:0000259" key="2">
    <source>
        <dbReference type="PROSITE" id="PS50280"/>
    </source>
</evidence>
<dbReference type="InterPro" id="IPR053185">
    <property type="entry name" value="SET_domain_protein"/>
</dbReference>
<evidence type="ECO:0000313" key="3">
    <source>
        <dbReference type="EMBL" id="KAJ5206695.1"/>
    </source>
</evidence>
<name>A0A9W9MSJ1_9EURO</name>
<dbReference type="InterPro" id="IPR001214">
    <property type="entry name" value="SET_dom"/>
</dbReference>
<protein>
    <recommendedName>
        <fullName evidence="2">SET domain-containing protein</fullName>
    </recommendedName>
</protein>
<evidence type="ECO:0000313" key="4">
    <source>
        <dbReference type="Proteomes" id="UP001150879"/>
    </source>
</evidence>
<dbReference type="Pfam" id="PF00856">
    <property type="entry name" value="SET"/>
    <property type="match status" value="1"/>
</dbReference>
<feature type="region of interest" description="Disordered" evidence="1">
    <location>
        <begin position="1"/>
        <end position="22"/>
    </location>
</feature>
<sequence>MNNETNNETDKTPHRQALTQKISSNSKNRHIKVWVCLPKTNIPRGTRVISENALLEVDIENVTLKSIVSAFELLPPPQQKSYLELHGYAGELFKSIVEREIGKSWRDIPELHCKLLVIYVANAFCSVFFLGSRINHSCIPNVNVAYNPLLKEETFHVIRDIMAGEELTVMYDGTNCTGSQRQKERSRWDSSAPARHKEEKRVALFTLSEELAANAADGTDESYTRQLKILHIMTLYKGLRAC</sequence>
<reference evidence="3" key="2">
    <citation type="journal article" date="2023" name="IMA Fungus">
        <title>Comparative genomic study of the Penicillium genus elucidates a diverse pangenome and 15 lateral gene transfer events.</title>
        <authorList>
            <person name="Petersen C."/>
            <person name="Sorensen T."/>
            <person name="Nielsen M.R."/>
            <person name="Sondergaard T.E."/>
            <person name="Sorensen J.L."/>
            <person name="Fitzpatrick D.A."/>
            <person name="Frisvad J.C."/>
            <person name="Nielsen K.L."/>
        </authorList>
    </citation>
    <scope>NUCLEOTIDE SEQUENCE</scope>
    <source>
        <strain evidence="3">IBT 16849</strain>
    </source>
</reference>
<dbReference type="AlphaFoldDB" id="A0A9W9MSJ1"/>
<dbReference type="PANTHER" id="PTHR47332">
    <property type="entry name" value="SET DOMAIN-CONTAINING PROTEIN 5"/>
    <property type="match status" value="1"/>
</dbReference>
<dbReference type="Proteomes" id="UP001150879">
    <property type="component" value="Unassembled WGS sequence"/>
</dbReference>
<feature type="domain" description="SET" evidence="2">
    <location>
        <begin position="16"/>
        <end position="172"/>
    </location>
</feature>
<dbReference type="SUPFAM" id="SSF82199">
    <property type="entry name" value="SET domain"/>
    <property type="match status" value="1"/>
</dbReference>